<reference evidence="4" key="1">
    <citation type="submission" date="2020-11" db="EMBL/GenBank/DDBJ databases">
        <authorList>
            <person name="Whiteford S."/>
        </authorList>
    </citation>
    <scope>NUCLEOTIDE SEQUENCE</scope>
</reference>
<evidence type="ECO:0000313" key="5">
    <source>
        <dbReference type="Proteomes" id="UP000653454"/>
    </source>
</evidence>
<evidence type="ECO:0000256" key="1">
    <source>
        <dbReference type="SAM" id="Coils"/>
    </source>
</evidence>
<evidence type="ECO:0000259" key="3">
    <source>
        <dbReference type="Pfam" id="PF25298"/>
    </source>
</evidence>
<dbReference type="Gene3D" id="3.30.40.10">
    <property type="entry name" value="Zinc/RING finger domain, C3HC4 (zinc finger)"/>
    <property type="match status" value="1"/>
</dbReference>
<dbReference type="InterPro" id="IPR013083">
    <property type="entry name" value="Znf_RING/FYVE/PHD"/>
</dbReference>
<evidence type="ECO:0000256" key="2">
    <source>
        <dbReference type="SAM" id="MobiDB-lite"/>
    </source>
</evidence>
<feature type="region of interest" description="Disordered" evidence="2">
    <location>
        <begin position="56"/>
        <end position="79"/>
    </location>
</feature>
<protein>
    <submittedName>
        <fullName evidence="4">(diamondback moth) hypothetical protein</fullName>
    </submittedName>
</protein>
<feature type="coiled-coil region" evidence="1">
    <location>
        <begin position="160"/>
        <end position="208"/>
    </location>
</feature>
<name>A0A8S4GDS0_PLUXY</name>
<organism evidence="4 5">
    <name type="scientific">Plutella xylostella</name>
    <name type="common">Diamondback moth</name>
    <name type="synonym">Plutella maculipennis</name>
    <dbReference type="NCBI Taxonomy" id="51655"/>
    <lineage>
        <taxon>Eukaryota</taxon>
        <taxon>Metazoa</taxon>
        <taxon>Ecdysozoa</taxon>
        <taxon>Arthropoda</taxon>
        <taxon>Hexapoda</taxon>
        <taxon>Insecta</taxon>
        <taxon>Pterygota</taxon>
        <taxon>Neoptera</taxon>
        <taxon>Endopterygota</taxon>
        <taxon>Lepidoptera</taxon>
        <taxon>Glossata</taxon>
        <taxon>Ditrysia</taxon>
        <taxon>Yponomeutoidea</taxon>
        <taxon>Plutellidae</taxon>
        <taxon>Plutella</taxon>
    </lineage>
</organism>
<dbReference type="Proteomes" id="UP000653454">
    <property type="component" value="Unassembled WGS sequence"/>
</dbReference>
<dbReference type="PANTHER" id="PTHR11505">
    <property type="entry name" value="L1 TRANSPOSABLE ELEMENT-RELATED"/>
    <property type="match status" value="1"/>
</dbReference>
<dbReference type="AlphaFoldDB" id="A0A8S4GDS0"/>
<comment type="caution">
    <text evidence="4">The sequence shown here is derived from an EMBL/GenBank/DDBJ whole genome shotgun (WGS) entry which is preliminary data.</text>
</comment>
<proteinExistence type="predicted"/>
<keyword evidence="1" id="KW-0175">Coiled coil</keyword>
<feature type="compositionally biased region" description="Polar residues" evidence="2">
    <location>
        <begin position="58"/>
        <end position="79"/>
    </location>
</feature>
<dbReference type="InterPro" id="IPR057251">
    <property type="entry name" value="FP_C"/>
</dbReference>
<feature type="domain" description="FP protein C-terminal" evidence="3">
    <location>
        <begin position="309"/>
        <end position="360"/>
    </location>
</feature>
<dbReference type="InterPro" id="IPR011011">
    <property type="entry name" value="Znf_FYVE_PHD"/>
</dbReference>
<dbReference type="EMBL" id="CAJHNJ030000475">
    <property type="protein sequence ID" value="CAG9137991.1"/>
    <property type="molecule type" value="Genomic_DNA"/>
</dbReference>
<gene>
    <name evidence="4" type="ORF">PLXY2_LOCUS16246</name>
</gene>
<dbReference type="Pfam" id="PF25298">
    <property type="entry name" value="Baculo_FP_2nd"/>
    <property type="match status" value="1"/>
</dbReference>
<dbReference type="InterPro" id="IPR004244">
    <property type="entry name" value="Transposase_22"/>
</dbReference>
<sequence length="361" mass="39915">MAPVEDPCAGCRASIGKSEHIKCSTCKLAYDLTCANVSIQRYRIMTREHKANWKCDQCRSSQPKTDNSNTPLRPPTTVSQDVNNVTQRARPTAVAPTSGGAVSPSSSLSTKDLREVIREEIRSALKSTLGEGASLVNKVDHISEKVSHFEASLAFYNSMYEEMKSSLDEKCTQIKNLQKDNSDLQITVKDLSDRLNSMEQHMREDNVEVNGLPENNAEILPNMVLQLAKSVNVQLKDGDVVTATRVPKMNKNADRPRSVVVKLRDTGVRDALLAAVQTFNRKNPTDKLGSQHLGIGGNRVPIYVSEHLSPANKSLHAAARHKAKEMGYKFVWVRGGRILARKTESSQAIQIRSLDSLKLIV</sequence>
<keyword evidence="5" id="KW-1185">Reference proteome</keyword>
<dbReference type="SUPFAM" id="SSF57903">
    <property type="entry name" value="FYVE/PHD zinc finger"/>
    <property type="match status" value="1"/>
</dbReference>
<accession>A0A8S4GDS0</accession>
<evidence type="ECO:0000313" key="4">
    <source>
        <dbReference type="EMBL" id="CAG9137991.1"/>
    </source>
</evidence>